<proteinExistence type="predicted"/>
<protein>
    <submittedName>
        <fullName evidence="2">Dihydrofolate reductase family protein</fullName>
    </submittedName>
</protein>
<dbReference type="EMBL" id="JAERQM010000001">
    <property type="protein sequence ID" value="MBU8542177.1"/>
    <property type="molecule type" value="Genomic_DNA"/>
</dbReference>
<evidence type="ECO:0000313" key="3">
    <source>
        <dbReference type="Proteomes" id="UP000689967"/>
    </source>
</evidence>
<dbReference type="PANTHER" id="PTHR38011">
    <property type="entry name" value="DIHYDROFOLATE REDUCTASE FAMILY PROTEIN (AFU_ORTHOLOGUE AFUA_8G06820)"/>
    <property type="match status" value="1"/>
</dbReference>
<name>A0ABS6H0I3_9PROT</name>
<accession>A0ABS6H0I3</accession>
<comment type="caution">
    <text evidence="2">The sequence shown here is derived from an EMBL/GenBank/DDBJ whole genome shotgun (WGS) entry which is preliminary data.</text>
</comment>
<dbReference type="InterPro" id="IPR002734">
    <property type="entry name" value="RibDG_C"/>
</dbReference>
<evidence type="ECO:0000313" key="2">
    <source>
        <dbReference type="EMBL" id="MBU8542177.1"/>
    </source>
</evidence>
<dbReference type="Pfam" id="PF01872">
    <property type="entry name" value="RibD_C"/>
    <property type="match status" value="1"/>
</dbReference>
<gene>
    <name evidence="2" type="ORF">JJQ90_00585</name>
</gene>
<organism evidence="2 3">
    <name type="scientific">Falsiroseomonas oleicola</name>
    <dbReference type="NCBI Taxonomy" id="2801474"/>
    <lineage>
        <taxon>Bacteria</taxon>
        <taxon>Pseudomonadati</taxon>
        <taxon>Pseudomonadota</taxon>
        <taxon>Alphaproteobacteria</taxon>
        <taxon>Acetobacterales</taxon>
        <taxon>Roseomonadaceae</taxon>
        <taxon>Falsiroseomonas</taxon>
    </lineage>
</organism>
<dbReference type="InterPro" id="IPR050765">
    <property type="entry name" value="Riboflavin_Biosynth_HTPR"/>
</dbReference>
<sequence length="191" mass="20551">MRQLIAGMKISLDGRTEGPDRLADWVEAWSEDYGLTPRIDACILGGGMYPGYVAYWTSIQVDPSQPTLATGRPPSPGELAWAKAIGGLPHHVLTRELPEERLPGTQRLDGLAAVAALKRQAGRDIYLVGGGRTTASLIQAGLVDELRLLVYPLIAGPGTPLFDDTTQRRGLTLRQAEPRPDGRVLLVYGAG</sequence>
<feature type="domain" description="Bacterial bifunctional deaminase-reductase C-terminal" evidence="1">
    <location>
        <begin position="107"/>
        <end position="182"/>
    </location>
</feature>
<dbReference type="RefSeq" id="WP_216872536.1">
    <property type="nucleotide sequence ID" value="NZ_JAERQM010000001.1"/>
</dbReference>
<keyword evidence="3" id="KW-1185">Reference proteome</keyword>
<dbReference type="Proteomes" id="UP000689967">
    <property type="component" value="Unassembled WGS sequence"/>
</dbReference>
<dbReference type="PANTHER" id="PTHR38011:SF11">
    <property type="entry name" value="2,5-DIAMINO-6-RIBOSYLAMINO-4(3H)-PYRIMIDINONE 5'-PHOSPHATE REDUCTASE"/>
    <property type="match status" value="1"/>
</dbReference>
<evidence type="ECO:0000259" key="1">
    <source>
        <dbReference type="Pfam" id="PF01872"/>
    </source>
</evidence>
<reference evidence="2 3" key="1">
    <citation type="submission" date="2021-01" db="EMBL/GenBank/DDBJ databases">
        <title>Roseomonas sp. nov, a bacterium isolated from an oil production mixture in Yumen Oilfield.</title>
        <authorList>
            <person name="Wu D."/>
        </authorList>
    </citation>
    <scope>NUCLEOTIDE SEQUENCE [LARGE SCALE GENOMIC DNA]</scope>
    <source>
        <strain evidence="2 3">ROY-5-3</strain>
    </source>
</reference>